<feature type="compositionally biased region" description="Basic and acidic residues" evidence="1">
    <location>
        <begin position="250"/>
        <end position="260"/>
    </location>
</feature>
<proteinExistence type="predicted"/>
<evidence type="ECO:0000313" key="3">
    <source>
        <dbReference type="Proteomes" id="UP000236161"/>
    </source>
</evidence>
<accession>A0A2I0B1D2</accession>
<feature type="region of interest" description="Disordered" evidence="1">
    <location>
        <begin position="242"/>
        <end position="261"/>
    </location>
</feature>
<protein>
    <submittedName>
        <fullName evidence="2">Uncharacterized protein</fullName>
    </submittedName>
</protein>
<dbReference type="STRING" id="1088818.A0A2I0B1D2"/>
<dbReference type="EMBL" id="KZ451928">
    <property type="protein sequence ID" value="PKA61603.1"/>
    <property type="molecule type" value="Genomic_DNA"/>
</dbReference>
<sequence>MSSLSLPWPLGRGSKRGNQSKEEETEAASAELEEFGVTPQLLNLVEGFAVDTFRNFPFQDDAVVVGDGYSSSGINANKDLSEWQERHAILLLSKAKAYADAVRGLAGASRVCMGGTAGARRDWLQEQGVLRRGRWRRRVSIQSWSNGLKREDPPPRVRPTAIPLSARESVSVLATASSPLPATTRTRAIEPPLLAIAPAREPFIAASREPATAAAREPAPCVQPTPLHALDTHPMPARAARPATALVPRHARDPRLRPSADRTPSALLALGTSSTCSSLSYCLVGIV</sequence>
<evidence type="ECO:0000256" key="1">
    <source>
        <dbReference type="SAM" id="MobiDB-lite"/>
    </source>
</evidence>
<dbReference type="AlphaFoldDB" id="A0A2I0B1D2"/>
<keyword evidence="3" id="KW-1185">Reference proteome</keyword>
<feature type="region of interest" description="Disordered" evidence="1">
    <location>
        <begin position="1"/>
        <end position="30"/>
    </location>
</feature>
<reference evidence="2 3" key="1">
    <citation type="journal article" date="2017" name="Nature">
        <title>The Apostasia genome and the evolution of orchids.</title>
        <authorList>
            <person name="Zhang G.Q."/>
            <person name="Liu K.W."/>
            <person name="Li Z."/>
            <person name="Lohaus R."/>
            <person name="Hsiao Y.Y."/>
            <person name="Niu S.C."/>
            <person name="Wang J.Y."/>
            <person name="Lin Y.C."/>
            <person name="Xu Q."/>
            <person name="Chen L.J."/>
            <person name="Yoshida K."/>
            <person name="Fujiwara S."/>
            <person name="Wang Z.W."/>
            <person name="Zhang Y.Q."/>
            <person name="Mitsuda N."/>
            <person name="Wang M."/>
            <person name="Liu G.H."/>
            <person name="Pecoraro L."/>
            <person name="Huang H.X."/>
            <person name="Xiao X.J."/>
            <person name="Lin M."/>
            <person name="Wu X.Y."/>
            <person name="Wu W.L."/>
            <person name="Chen Y.Y."/>
            <person name="Chang S.B."/>
            <person name="Sakamoto S."/>
            <person name="Ohme-Takagi M."/>
            <person name="Yagi M."/>
            <person name="Zeng S.J."/>
            <person name="Shen C.Y."/>
            <person name="Yeh C.M."/>
            <person name="Luo Y.B."/>
            <person name="Tsai W.C."/>
            <person name="Van de Peer Y."/>
            <person name="Liu Z.J."/>
        </authorList>
    </citation>
    <scope>NUCLEOTIDE SEQUENCE [LARGE SCALE GENOMIC DNA]</scope>
    <source>
        <strain evidence="3">cv. Shenzhen</strain>
        <tissue evidence="2">Stem</tissue>
    </source>
</reference>
<organism evidence="2 3">
    <name type="scientific">Apostasia shenzhenica</name>
    <dbReference type="NCBI Taxonomy" id="1088818"/>
    <lineage>
        <taxon>Eukaryota</taxon>
        <taxon>Viridiplantae</taxon>
        <taxon>Streptophyta</taxon>
        <taxon>Embryophyta</taxon>
        <taxon>Tracheophyta</taxon>
        <taxon>Spermatophyta</taxon>
        <taxon>Magnoliopsida</taxon>
        <taxon>Liliopsida</taxon>
        <taxon>Asparagales</taxon>
        <taxon>Orchidaceae</taxon>
        <taxon>Apostasioideae</taxon>
        <taxon>Apostasia</taxon>
    </lineage>
</organism>
<dbReference type="OrthoDB" id="47923at2759"/>
<name>A0A2I0B1D2_9ASPA</name>
<gene>
    <name evidence="2" type="ORF">AXF42_Ash018216</name>
</gene>
<dbReference type="Proteomes" id="UP000236161">
    <property type="component" value="Unassembled WGS sequence"/>
</dbReference>
<evidence type="ECO:0000313" key="2">
    <source>
        <dbReference type="EMBL" id="PKA61603.1"/>
    </source>
</evidence>